<dbReference type="SUPFAM" id="SSF69318">
    <property type="entry name" value="Integrin alpha N-terminal domain"/>
    <property type="match status" value="1"/>
</dbReference>
<evidence type="ECO:0000256" key="1">
    <source>
        <dbReference type="SAM" id="MobiDB-lite"/>
    </source>
</evidence>
<accession>A0AAD9ECE0</accession>
<dbReference type="Proteomes" id="UP001243330">
    <property type="component" value="Unassembled WGS sequence"/>
</dbReference>
<proteinExistence type="predicted"/>
<sequence length="611" mass="67681">MADDRIEREADLLLRPLVDMDPSAPHPASGWIKTWNDYNQEEVIKVHPNDNGFLKMGYIFYKAINKAADAGKLVEPGEVNSGPTICDKVESVAKWVDDGGKTYIWTNSRSCRKGYAGDGLNVAWRQTFYQGASSGPTHMGMGVWKNIGGGGSKIVADGNKYCNMVGHRDGRVDYVWTQPTGEMTLFINRSKDTIGDTEVKGYWDPSPGIMFRPLRSMDRRDLHLQDWDGNDDCDIIYVNPETNAVEVFPNQLAVRSADLTGSNRANYLCIAPDGTVSGHLQQDSGAFVDVGQIKFAIGKDRANLRCAEVDGDRNNDMLWIEKYNGSHDSLDTGGGSSFYWKYADLDGNDHVDEHYTLESFNNKGRTSLKPSCGVADRTGDDGRVTSPNLPVQPGSDEDDDTSGGSGGDHTPYVPNPKNDNPLPTSSDASKYTTIEQLEAKAGLIDLWCGPQYTITILLQIPQDSFARYDEIMASGYYKYFKIHADYLVSNAWSALRNFMLIHSDEYFNCKITEETTCCNGDFWDAAAAEVGAPREKMSIVKLQSVGMLDSSCSIDSVYNGIEHMTASCYYRNFWFDATQVDGFNTDDVTNPKTILNKALIPWAAQLSLLLV</sequence>
<organism evidence="2 3">
    <name type="scientific">Colletotrichum chrysophilum</name>
    <dbReference type="NCBI Taxonomy" id="1836956"/>
    <lineage>
        <taxon>Eukaryota</taxon>
        <taxon>Fungi</taxon>
        <taxon>Dikarya</taxon>
        <taxon>Ascomycota</taxon>
        <taxon>Pezizomycotina</taxon>
        <taxon>Sordariomycetes</taxon>
        <taxon>Hypocreomycetidae</taxon>
        <taxon>Glomerellales</taxon>
        <taxon>Glomerellaceae</taxon>
        <taxon>Colletotrichum</taxon>
        <taxon>Colletotrichum gloeosporioides species complex</taxon>
    </lineage>
</organism>
<protein>
    <submittedName>
        <fullName evidence="2">Killer toxin subunits alpha beta</fullName>
    </submittedName>
</protein>
<comment type="caution">
    <text evidence="2">The sequence shown here is derived from an EMBL/GenBank/DDBJ whole genome shotgun (WGS) entry which is preliminary data.</text>
</comment>
<dbReference type="EMBL" id="JAQOWY010000406">
    <property type="protein sequence ID" value="KAK1842567.1"/>
    <property type="molecule type" value="Genomic_DNA"/>
</dbReference>
<feature type="region of interest" description="Disordered" evidence="1">
    <location>
        <begin position="366"/>
        <end position="428"/>
    </location>
</feature>
<name>A0AAD9ECE0_9PEZI</name>
<evidence type="ECO:0000313" key="2">
    <source>
        <dbReference type="EMBL" id="KAK1842567.1"/>
    </source>
</evidence>
<evidence type="ECO:0000313" key="3">
    <source>
        <dbReference type="Proteomes" id="UP001243330"/>
    </source>
</evidence>
<dbReference type="AlphaFoldDB" id="A0AAD9ECE0"/>
<reference evidence="2" key="1">
    <citation type="submission" date="2023-01" db="EMBL/GenBank/DDBJ databases">
        <title>Colletotrichum chrysophilum M932 genome sequence.</title>
        <authorList>
            <person name="Baroncelli R."/>
        </authorList>
    </citation>
    <scope>NUCLEOTIDE SEQUENCE</scope>
    <source>
        <strain evidence="2">M932</strain>
    </source>
</reference>
<gene>
    <name evidence="2" type="ORF">CCHR01_14793</name>
</gene>
<dbReference type="InterPro" id="IPR028994">
    <property type="entry name" value="Integrin_alpha_N"/>
</dbReference>
<feature type="compositionally biased region" description="Polar residues" evidence="1">
    <location>
        <begin position="417"/>
        <end position="428"/>
    </location>
</feature>
<keyword evidence="3" id="KW-1185">Reference proteome</keyword>